<accession>A0A9P7YQA2</accession>
<reference evidence="2" key="1">
    <citation type="journal article" date="2021" name="IMA Fungus">
        <title>Genomic characterization of three marine fungi, including Emericellopsis atlantica sp. nov. with signatures of a generalist lifestyle and marine biomass degradation.</title>
        <authorList>
            <person name="Hagestad O.C."/>
            <person name="Hou L."/>
            <person name="Andersen J.H."/>
            <person name="Hansen E.H."/>
            <person name="Altermark B."/>
            <person name="Li C."/>
            <person name="Kuhnert E."/>
            <person name="Cox R.J."/>
            <person name="Crous P.W."/>
            <person name="Spatafora J.W."/>
            <person name="Lail K."/>
            <person name="Amirebrahimi M."/>
            <person name="Lipzen A."/>
            <person name="Pangilinan J."/>
            <person name="Andreopoulos W."/>
            <person name="Hayes R.D."/>
            <person name="Ng V."/>
            <person name="Grigoriev I.V."/>
            <person name="Jackson S.A."/>
            <person name="Sutton T.D.S."/>
            <person name="Dobson A.D.W."/>
            <person name="Rama T."/>
        </authorList>
    </citation>
    <scope>NUCLEOTIDE SEQUENCE</scope>
    <source>
        <strain evidence="2">TRa018bII</strain>
    </source>
</reference>
<evidence type="ECO:0000259" key="1">
    <source>
        <dbReference type="PROSITE" id="PS50097"/>
    </source>
</evidence>
<keyword evidence="3" id="KW-1185">Reference proteome</keyword>
<dbReference type="InterPro" id="IPR000210">
    <property type="entry name" value="BTB/POZ_dom"/>
</dbReference>
<dbReference type="AlphaFoldDB" id="A0A9P7YQA2"/>
<sequence length="67" mass="7681">YRNNVGKDTIMIGVGMGQSCKDFEVNRTTLKQCAEYFKPLIESEAGSKGFVFLPDEKPEVFVDFLRW</sequence>
<comment type="caution">
    <text evidence="2">The sequence shown here is derived from an EMBL/GenBank/DDBJ whole genome shotgun (WGS) entry which is preliminary data.</text>
</comment>
<proteinExistence type="predicted"/>
<dbReference type="OrthoDB" id="1022638at2759"/>
<gene>
    <name evidence="2" type="ORF">BJ875DRAFT_368830</name>
</gene>
<organism evidence="2 3">
    <name type="scientific">Amylocarpus encephaloides</name>
    <dbReference type="NCBI Taxonomy" id="45428"/>
    <lineage>
        <taxon>Eukaryota</taxon>
        <taxon>Fungi</taxon>
        <taxon>Dikarya</taxon>
        <taxon>Ascomycota</taxon>
        <taxon>Pezizomycotina</taxon>
        <taxon>Leotiomycetes</taxon>
        <taxon>Helotiales</taxon>
        <taxon>Helotiales incertae sedis</taxon>
        <taxon>Amylocarpus</taxon>
    </lineage>
</organism>
<name>A0A9P7YQA2_9HELO</name>
<protein>
    <recommendedName>
        <fullName evidence="1">BTB domain-containing protein</fullName>
    </recommendedName>
</protein>
<dbReference type="Proteomes" id="UP000824998">
    <property type="component" value="Unassembled WGS sequence"/>
</dbReference>
<dbReference type="PROSITE" id="PS50097">
    <property type="entry name" value="BTB"/>
    <property type="match status" value="1"/>
</dbReference>
<feature type="domain" description="BTB" evidence="1">
    <location>
        <begin position="8"/>
        <end position="67"/>
    </location>
</feature>
<evidence type="ECO:0000313" key="2">
    <source>
        <dbReference type="EMBL" id="KAG9237979.1"/>
    </source>
</evidence>
<feature type="non-terminal residue" evidence="2">
    <location>
        <position position="1"/>
    </location>
</feature>
<evidence type="ECO:0000313" key="3">
    <source>
        <dbReference type="Proteomes" id="UP000824998"/>
    </source>
</evidence>
<dbReference type="EMBL" id="MU251377">
    <property type="protein sequence ID" value="KAG9237979.1"/>
    <property type="molecule type" value="Genomic_DNA"/>
</dbReference>